<dbReference type="KEGG" id="sap:Sulac_2307"/>
<reference evidence="3" key="1">
    <citation type="submission" date="2011-12" db="EMBL/GenBank/DDBJ databases">
        <title>The complete genome of chromosome of Sulfobacillus acidophilus DSM 10332.</title>
        <authorList>
            <person name="Lucas S."/>
            <person name="Han J."/>
            <person name="Lapidus A."/>
            <person name="Bruce D."/>
            <person name="Goodwin L."/>
            <person name="Pitluck S."/>
            <person name="Peters L."/>
            <person name="Kyrpides N."/>
            <person name="Mavromatis K."/>
            <person name="Ivanova N."/>
            <person name="Mikhailova N."/>
            <person name="Chertkov O."/>
            <person name="Saunders E."/>
            <person name="Detter J.C."/>
            <person name="Tapia R."/>
            <person name="Han C."/>
            <person name="Land M."/>
            <person name="Hauser L."/>
            <person name="Markowitz V."/>
            <person name="Cheng J.-F."/>
            <person name="Hugenholtz P."/>
            <person name="Woyke T."/>
            <person name="Wu D."/>
            <person name="Pukall R."/>
            <person name="Gehrich-Schroeter G."/>
            <person name="Schneider S."/>
            <person name="Klenk H.-P."/>
            <person name="Eisen J.A."/>
        </authorList>
    </citation>
    <scope>NUCLEOTIDE SEQUENCE [LARGE SCALE GENOMIC DNA]</scope>
    <source>
        <strain evidence="3">ATCC 700253 / DSM 10332 / NAL</strain>
    </source>
</reference>
<dbReference type="Proteomes" id="UP000005439">
    <property type="component" value="Chromosome"/>
</dbReference>
<name>G8TUQ2_SULAD</name>
<evidence type="ECO:0000313" key="3">
    <source>
        <dbReference type="Proteomes" id="UP000005439"/>
    </source>
</evidence>
<dbReference type="SUPFAM" id="SSF75304">
    <property type="entry name" value="Amidase signature (AS) enzymes"/>
    <property type="match status" value="1"/>
</dbReference>
<dbReference type="EMBL" id="CP003179">
    <property type="protein sequence ID" value="AEW05776.1"/>
    <property type="molecule type" value="Genomic_DNA"/>
</dbReference>
<reference evidence="2 3" key="2">
    <citation type="journal article" date="2012" name="Stand. Genomic Sci.">
        <title>Complete genome sequence of the moderately thermophilic mineral-sulfide-oxidizing firmicute Sulfobacillus acidophilus type strain (NAL(T)).</title>
        <authorList>
            <person name="Anderson I."/>
            <person name="Chertkov O."/>
            <person name="Chen A."/>
            <person name="Saunders E."/>
            <person name="Lapidus A."/>
            <person name="Nolan M."/>
            <person name="Lucas S."/>
            <person name="Hammon N."/>
            <person name="Deshpande S."/>
            <person name="Cheng J.F."/>
            <person name="Han C."/>
            <person name="Tapia R."/>
            <person name="Goodwin L.A."/>
            <person name="Pitluck S."/>
            <person name="Liolios K."/>
            <person name="Pagani I."/>
            <person name="Ivanova N."/>
            <person name="Mikhailova N."/>
            <person name="Pati A."/>
            <person name="Palaniappan K."/>
            <person name="Land M."/>
            <person name="Pan C."/>
            <person name="Rohde M."/>
            <person name="Pukall R."/>
            <person name="Goker M."/>
            <person name="Detter J.C."/>
            <person name="Woyke T."/>
            <person name="Bristow J."/>
            <person name="Eisen J.A."/>
            <person name="Markowitz V."/>
            <person name="Hugenholtz P."/>
            <person name="Kyrpides N.C."/>
            <person name="Klenk H.P."/>
            <person name="Mavromatis K."/>
        </authorList>
    </citation>
    <scope>NUCLEOTIDE SEQUENCE [LARGE SCALE GENOMIC DNA]</scope>
    <source>
        <strain evidence="3">ATCC 700253 / DSM 10332 / NAL</strain>
    </source>
</reference>
<dbReference type="STRING" id="679936.Sulac_2307"/>
<dbReference type="Pfam" id="PF01425">
    <property type="entry name" value="Amidase"/>
    <property type="match status" value="2"/>
</dbReference>
<dbReference type="InterPro" id="IPR020556">
    <property type="entry name" value="Amidase_CS"/>
</dbReference>
<dbReference type="NCBIfam" id="NF006169">
    <property type="entry name" value="PRK08310.1"/>
    <property type="match status" value="1"/>
</dbReference>
<dbReference type="InterPro" id="IPR023631">
    <property type="entry name" value="Amidase_dom"/>
</dbReference>
<accession>G8TUQ2</accession>
<evidence type="ECO:0000259" key="1">
    <source>
        <dbReference type="Pfam" id="PF01425"/>
    </source>
</evidence>
<dbReference type="AlphaFoldDB" id="G8TUQ2"/>
<dbReference type="HOGENOM" id="CLU_009600_0_3_9"/>
<gene>
    <name evidence="2" type="ordered locus">Sulac_2307</name>
</gene>
<proteinExistence type="predicted"/>
<dbReference type="PROSITE" id="PS00571">
    <property type="entry name" value="AMIDASES"/>
    <property type="match status" value="1"/>
</dbReference>
<dbReference type="PATRIC" id="fig|679936.5.peg.2390"/>
<keyword evidence="3" id="KW-1185">Reference proteome</keyword>
<organism evidence="2 3">
    <name type="scientific">Sulfobacillus acidophilus (strain ATCC 700253 / DSM 10332 / NAL)</name>
    <dbReference type="NCBI Taxonomy" id="679936"/>
    <lineage>
        <taxon>Bacteria</taxon>
        <taxon>Bacillati</taxon>
        <taxon>Bacillota</taxon>
        <taxon>Clostridia</taxon>
        <taxon>Eubacteriales</taxon>
        <taxon>Clostridiales Family XVII. Incertae Sedis</taxon>
        <taxon>Sulfobacillus</taxon>
    </lineage>
</organism>
<dbReference type="PANTHER" id="PTHR46310:SF7">
    <property type="entry name" value="AMIDASE 1"/>
    <property type="match status" value="1"/>
</dbReference>
<dbReference type="InterPro" id="IPR036928">
    <property type="entry name" value="AS_sf"/>
</dbReference>
<feature type="domain" description="Amidase" evidence="1">
    <location>
        <begin position="19"/>
        <end position="174"/>
    </location>
</feature>
<evidence type="ECO:0000313" key="2">
    <source>
        <dbReference type="EMBL" id="AEW05776.1"/>
    </source>
</evidence>
<dbReference type="Gene3D" id="3.90.1300.10">
    <property type="entry name" value="Amidase signature (AS) domain"/>
    <property type="match status" value="1"/>
</dbReference>
<feature type="domain" description="Amidase" evidence="1">
    <location>
        <begin position="287"/>
        <end position="380"/>
    </location>
</feature>
<sequence>MKDTWHAFIDPSCTLPPIQDGPLSGTRFAAKDVFAVKGYPTSGGNPDWFRTHPPETTTAPAILALLKAGAALDGKTHTDELMYGLNGENVHYGTPVNPKAPDRIPGGSSSGSAVAVSAGMVDFAIGTDTGGSVRIPASYTGIFGMRPTVGRTTLTGVIPLSQTFDTVGWFSRDPGLLALVGSVLLSGHSRPAQFRRVIIASDAWALMEPPYRPMLQSWVDRIVQRFEQVEEEPIAPEGLDQWAQGFRVIQGYDIWQNFGEWITHTKPRFGPGFRERFAWTATITVEERDMWNAKRQIWQSNLAERLGTDTIILLPTAPGPAPQRNTPLPILNAFRDRVLQLTAIAGLGGLPQISLPGVVSPEGYPLGLSVIGGSGTDEALMEWVQQQMAEWGIDHAHAD</sequence>
<protein>
    <submittedName>
        <fullName evidence="2">Amidase</fullName>
    </submittedName>
</protein>
<dbReference type="PANTHER" id="PTHR46310">
    <property type="entry name" value="AMIDASE 1"/>
    <property type="match status" value="1"/>
</dbReference>